<evidence type="ECO:0000313" key="1">
    <source>
        <dbReference type="EMBL" id="KRR25998.1"/>
    </source>
</evidence>
<dbReference type="Proteomes" id="UP000052023">
    <property type="component" value="Unassembled WGS sequence"/>
</dbReference>
<reference evidence="1 2" key="1">
    <citation type="submission" date="2014-03" db="EMBL/GenBank/DDBJ databases">
        <title>Bradyrhizobium valentinum sp. nov., isolated from effective nodules of Lupinus mariae-josephae, a lupine endemic of basic-lime soils in Eastern Spain.</title>
        <authorList>
            <person name="Duran D."/>
            <person name="Rey L."/>
            <person name="Navarro A."/>
            <person name="Busquets A."/>
            <person name="Imperial J."/>
            <person name="Ruiz-Argueso T."/>
        </authorList>
    </citation>
    <scope>NUCLEOTIDE SEQUENCE [LARGE SCALE GENOMIC DNA]</scope>
    <source>
        <strain evidence="1 2">Ro19</strain>
    </source>
</reference>
<organism evidence="1 2">
    <name type="scientific">Bradyrhizobium retamae</name>
    <dbReference type="NCBI Taxonomy" id="1300035"/>
    <lineage>
        <taxon>Bacteria</taxon>
        <taxon>Pseudomonadati</taxon>
        <taxon>Pseudomonadota</taxon>
        <taxon>Alphaproteobacteria</taxon>
        <taxon>Hyphomicrobiales</taxon>
        <taxon>Nitrobacteraceae</taxon>
        <taxon>Bradyrhizobium</taxon>
    </lineage>
</organism>
<sequence length="65" mass="7327">MDWLLSFASSASGIAYGYNGWMKVVLECITSFACVMHEIVMPPPFRGCTGGKFGYRFLRRWAGVR</sequence>
<evidence type="ECO:0000313" key="2">
    <source>
        <dbReference type="Proteomes" id="UP000052023"/>
    </source>
</evidence>
<comment type="caution">
    <text evidence="1">The sequence shown here is derived from an EMBL/GenBank/DDBJ whole genome shotgun (WGS) entry which is preliminary data.</text>
</comment>
<gene>
    <name evidence="1" type="ORF">CQ13_23580</name>
</gene>
<name>A0A0R3N1Y0_9BRAD</name>
<proteinExistence type="predicted"/>
<protein>
    <submittedName>
        <fullName evidence="1">Uncharacterized protein</fullName>
    </submittedName>
</protein>
<dbReference type="AlphaFoldDB" id="A0A0R3N1Y0"/>
<keyword evidence="2" id="KW-1185">Reference proteome</keyword>
<accession>A0A0R3N1Y0</accession>
<dbReference type="EMBL" id="LLYA01000135">
    <property type="protein sequence ID" value="KRR25998.1"/>
    <property type="molecule type" value="Genomic_DNA"/>
</dbReference>